<dbReference type="EMBL" id="BK015211">
    <property type="protein sequence ID" value="DAD96153.1"/>
    <property type="molecule type" value="Genomic_DNA"/>
</dbReference>
<reference evidence="6" key="1">
    <citation type="journal article" date="2021" name="Proc. Natl. Acad. Sci. U.S.A.">
        <title>A Catalog of Tens of Thousands of Viruses from Human Metagenomes Reveals Hidden Associations with Chronic Diseases.</title>
        <authorList>
            <person name="Tisza M.J."/>
            <person name="Buck C.B."/>
        </authorList>
    </citation>
    <scope>NUCLEOTIDE SEQUENCE</scope>
    <source>
        <strain evidence="6">CthcR2</strain>
    </source>
</reference>
<evidence type="ECO:0000313" key="6">
    <source>
        <dbReference type="EMBL" id="DAD96153.1"/>
    </source>
</evidence>
<name>A0A8S5NN69_9VIRU</name>
<keyword evidence="5" id="KW-0946">Virion</keyword>
<proteinExistence type="inferred from homology"/>
<sequence length="593" mass="66731">MSLFSLKDIRNHPRRSAFDLSSKVAFSAKSGELLPIKWYFTMPGDKFSLKRQHFTRTQPVNTSAYTRIREYYDWFWVPLHLLWRNAPEVISQMQSNVQHASSQFSSLTLGSYLPTITNSQLKACLSNLKGKTNYFGFDRSDLSYKLLQYLRFGNCSGGNEIFGTSVKYSTSYSQDFRFDLNLSVFPLLAYKKFCQDYFRYSQWQDSSPYLWNIDYFTGVSQKLFNSIPSSSDSYWKNNTLFDLEYCNWNKDMFMGVLPDTQFGDVVSINTGGLDAQDLYVEAKTSSSDNARLYLGDKITTNGSNFAINAGPSAVASNPLVVSMPSVASSFDVLALRRGEALQRWKEISLNVPQNYRAQIKAHFGVDVGENMSGMSTYVGGDSSSLDISEVVNTNLQSDSSQSEAVIAGKGVGSSQGSEKFEARDWGVLMCIYHNLPLLDYVISAPDPQLFVSQNTDLPIPELDSIGMQSIPICMYCNGLSELALGLSISDFTMGYLPRYYNWKTSYDYVLGSFTTTEKEWVAPITPAIWKNMLSTITTQSSSVTYNIFKVNPSVLDSIFQVNASSKWDTDPFLINCAFDVKVVRNLDYSGMPY</sequence>
<comment type="subcellular location">
    <subcellularLocation>
        <location evidence="1">Virion</location>
    </subcellularLocation>
</comment>
<dbReference type="InterPro" id="IPR016184">
    <property type="entry name" value="Capsid/spike_ssDNA_virus"/>
</dbReference>
<evidence type="ECO:0000256" key="5">
    <source>
        <dbReference type="ARBA" id="ARBA00022844"/>
    </source>
</evidence>
<dbReference type="InterPro" id="IPR003514">
    <property type="entry name" value="Microviridae_protein_F"/>
</dbReference>
<evidence type="ECO:0000256" key="2">
    <source>
        <dbReference type="ARBA" id="ARBA00009963"/>
    </source>
</evidence>
<dbReference type="GO" id="GO:0039615">
    <property type="term" value="C:T=1 icosahedral viral capsid"/>
    <property type="evidence" value="ECO:0007669"/>
    <property type="project" value="UniProtKB-KW"/>
</dbReference>
<keyword evidence="3" id="KW-1140">T=1 icosahedral capsid protein</keyword>
<dbReference type="Pfam" id="PF02305">
    <property type="entry name" value="Phage_F"/>
    <property type="match status" value="2"/>
</dbReference>
<keyword evidence="4" id="KW-0167">Capsid protein</keyword>
<protein>
    <submittedName>
        <fullName evidence="6">Major capsid protein</fullName>
    </submittedName>
</protein>
<accession>A0A8S5NN69</accession>
<organism evidence="6">
    <name type="scientific">Microviridae sp. cthcR2</name>
    <dbReference type="NCBI Taxonomy" id="2826741"/>
    <lineage>
        <taxon>Viruses</taxon>
        <taxon>Monodnaviria</taxon>
        <taxon>Sangervirae</taxon>
        <taxon>Phixviricota</taxon>
        <taxon>Malgrandaviricetes</taxon>
        <taxon>Petitvirales</taxon>
        <taxon>Microviridae</taxon>
    </lineage>
</organism>
<dbReference type="SUPFAM" id="SSF88645">
    <property type="entry name" value="ssDNA viruses"/>
    <property type="match status" value="2"/>
</dbReference>
<evidence type="ECO:0000256" key="4">
    <source>
        <dbReference type="ARBA" id="ARBA00022561"/>
    </source>
</evidence>
<dbReference type="GO" id="GO:0005198">
    <property type="term" value="F:structural molecule activity"/>
    <property type="evidence" value="ECO:0007669"/>
    <property type="project" value="InterPro"/>
</dbReference>
<comment type="similarity">
    <text evidence="2">Belongs to the microviridae F protein family.</text>
</comment>
<dbReference type="InterPro" id="IPR037002">
    <property type="entry name" value="Microviridae_protein_F_sf"/>
</dbReference>
<evidence type="ECO:0000256" key="3">
    <source>
        <dbReference type="ARBA" id="ARBA00022431"/>
    </source>
</evidence>
<evidence type="ECO:0000256" key="1">
    <source>
        <dbReference type="ARBA" id="ARBA00004328"/>
    </source>
</evidence>
<dbReference type="Gene3D" id="2.60.169.10">
    <property type="entry name" value="Microviridae F protein"/>
    <property type="match status" value="1"/>
</dbReference>